<proteinExistence type="predicted"/>
<dbReference type="Pfam" id="PF00415">
    <property type="entry name" value="RCC1"/>
    <property type="match status" value="1"/>
</dbReference>
<dbReference type="VEuPathDB" id="FungiDB:MUCCIDRAFT_120498"/>
<dbReference type="EMBL" id="AMYB01000002">
    <property type="protein sequence ID" value="OAD05687.1"/>
    <property type="molecule type" value="Genomic_DNA"/>
</dbReference>
<protein>
    <submittedName>
        <fullName evidence="3">Uncharacterized protein</fullName>
    </submittedName>
</protein>
<dbReference type="PROSITE" id="PS50012">
    <property type="entry name" value="RCC1_3"/>
    <property type="match status" value="2"/>
</dbReference>
<dbReference type="AlphaFoldDB" id="A0A168N2D5"/>
<dbReference type="Pfam" id="PF12796">
    <property type="entry name" value="Ank_2"/>
    <property type="match status" value="1"/>
</dbReference>
<dbReference type="InterPro" id="IPR036770">
    <property type="entry name" value="Ankyrin_rpt-contain_sf"/>
</dbReference>
<dbReference type="InterPro" id="IPR002110">
    <property type="entry name" value="Ankyrin_rpt"/>
</dbReference>
<gene>
    <name evidence="3" type="ORF">MUCCIDRAFT_120498</name>
</gene>
<sequence>VEMASALINCAQVDVNIRDRENGWTALHRCLYLGNLEIARLLMKRQDIDVFVKDWEGLDAFELYNLTVANTFPKERMLNVRRGGTDVYTWGHNTNYVLGHVDTENRTKPERVKLQLESQKSAFFMQRPDYLIETVVMSKYHMGILTTDNSHNLLLCGFGSGGRLGTGKETDTQFTPVPVSWPERITSVALGRDHTLAVTENGHVISFGNNSFGQLG</sequence>
<name>A0A168N2D5_MUCCL</name>
<evidence type="ECO:0000256" key="1">
    <source>
        <dbReference type="ARBA" id="ARBA00022737"/>
    </source>
</evidence>
<accession>A0A168N2D5</accession>
<evidence type="ECO:0000313" key="3">
    <source>
        <dbReference type="EMBL" id="OAD05687.1"/>
    </source>
</evidence>
<evidence type="ECO:0000256" key="2">
    <source>
        <dbReference type="PROSITE-ProRule" id="PRU00235"/>
    </source>
</evidence>
<feature type="repeat" description="RCC1" evidence="2">
    <location>
        <begin position="151"/>
        <end position="201"/>
    </location>
</feature>
<dbReference type="Gene3D" id="1.25.40.20">
    <property type="entry name" value="Ankyrin repeat-containing domain"/>
    <property type="match status" value="1"/>
</dbReference>
<dbReference type="PRINTS" id="PR00633">
    <property type="entry name" value="RCCNDNSATION"/>
</dbReference>
<evidence type="ECO:0000313" key="4">
    <source>
        <dbReference type="Proteomes" id="UP000077051"/>
    </source>
</evidence>
<dbReference type="STRING" id="747725.A0A168N2D5"/>
<feature type="non-terminal residue" evidence="3">
    <location>
        <position position="1"/>
    </location>
</feature>
<dbReference type="SUPFAM" id="SSF48403">
    <property type="entry name" value="Ankyrin repeat"/>
    <property type="match status" value="1"/>
</dbReference>
<comment type="caution">
    <text evidence="3">The sequence shown here is derived from an EMBL/GenBank/DDBJ whole genome shotgun (WGS) entry which is preliminary data.</text>
</comment>
<dbReference type="PANTHER" id="PTHR22872:SF2">
    <property type="entry name" value="INHIBITOR OF BRUTON TYROSINE KINASE"/>
    <property type="match status" value="1"/>
</dbReference>
<keyword evidence="4" id="KW-1185">Reference proteome</keyword>
<feature type="repeat" description="RCC1" evidence="2">
    <location>
        <begin position="85"/>
        <end position="148"/>
    </location>
</feature>
<dbReference type="SUPFAM" id="SSF50985">
    <property type="entry name" value="RCC1/BLIP-II"/>
    <property type="match status" value="1"/>
</dbReference>
<dbReference type="OrthoDB" id="1893551at2759"/>
<organism evidence="3 4">
    <name type="scientific">Mucor lusitanicus CBS 277.49</name>
    <dbReference type="NCBI Taxonomy" id="747725"/>
    <lineage>
        <taxon>Eukaryota</taxon>
        <taxon>Fungi</taxon>
        <taxon>Fungi incertae sedis</taxon>
        <taxon>Mucoromycota</taxon>
        <taxon>Mucoromycotina</taxon>
        <taxon>Mucoromycetes</taxon>
        <taxon>Mucorales</taxon>
        <taxon>Mucorineae</taxon>
        <taxon>Mucoraceae</taxon>
        <taxon>Mucor</taxon>
    </lineage>
</organism>
<dbReference type="InterPro" id="IPR009091">
    <property type="entry name" value="RCC1/BLIP-II"/>
</dbReference>
<reference evidence="3 4" key="1">
    <citation type="submission" date="2015-06" db="EMBL/GenBank/DDBJ databases">
        <title>Expansion of signal transduction pathways in fungi by whole-genome duplication.</title>
        <authorList>
            <consortium name="DOE Joint Genome Institute"/>
            <person name="Corrochano L.M."/>
            <person name="Kuo A."/>
            <person name="Marcet-Houben M."/>
            <person name="Polaino S."/>
            <person name="Salamov A."/>
            <person name="Villalobos J.M."/>
            <person name="Alvarez M.I."/>
            <person name="Avalos J."/>
            <person name="Benito E.P."/>
            <person name="Benoit I."/>
            <person name="Burger G."/>
            <person name="Camino L.P."/>
            <person name="Canovas D."/>
            <person name="Cerda-Olmedo E."/>
            <person name="Cheng J.-F."/>
            <person name="Dominguez A."/>
            <person name="Elias M."/>
            <person name="Eslava A.P."/>
            <person name="Glaser F."/>
            <person name="Grimwood J."/>
            <person name="Gutierrez G."/>
            <person name="Heitman J."/>
            <person name="Henrissat B."/>
            <person name="Iturriaga E.A."/>
            <person name="Lang B.F."/>
            <person name="Lavin J.L."/>
            <person name="Lee S."/>
            <person name="Li W."/>
            <person name="Lindquist E."/>
            <person name="Lopez-Garcia S."/>
            <person name="Luque E.M."/>
            <person name="Marcos A.T."/>
            <person name="Martin J."/>
            <person name="Mccluskey K."/>
            <person name="Medina H.R."/>
            <person name="Miralles-Duran A."/>
            <person name="Miyazaki A."/>
            <person name="Munoz-Torres E."/>
            <person name="Oguiza J.A."/>
            <person name="Ohm R."/>
            <person name="Olmedo M."/>
            <person name="Orejas M."/>
            <person name="Ortiz-Castellanos L."/>
            <person name="Pisabarro A.G."/>
            <person name="Rodriguez-Romero J."/>
            <person name="Ruiz-Herrera J."/>
            <person name="Ruiz-Vazquez R."/>
            <person name="Sanz C."/>
            <person name="Schackwitz W."/>
            <person name="Schmutz J."/>
            <person name="Shahriari M."/>
            <person name="Shelest E."/>
            <person name="Silva-Franco F."/>
            <person name="Soanes D."/>
            <person name="Syed K."/>
            <person name="Tagua V.G."/>
            <person name="Talbot N.J."/>
            <person name="Thon M."/>
            <person name="De Vries R.P."/>
            <person name="Wiebenga A."/>
            <person name="Yadav J.S."/>
            <person name="Braun E.L."/>
            <person name="Baker S."/>
            <person name="Garre V."/>
            <person name="Horwitz B."/>
            <person name="Torres-Martinez S."/>
            <person name="Idnurm A."/>
            <person name="Herrera-Estrella A."/>
            <person name="Gabaldon T."/>
            <person name="Grigoriev I.V."/>
        </authorList>
    </citation>
    <scope>NUCLEOTIDE SEQUENCE [LARGE SCALE GENOMIC DNA]</scope>
    <source>
        <strain evidence="3 4">CBS 277.49</strain>
    </source>
</reference>
<keyword evidence="1" id="KW-0677">Repeat</keyword>
<dbReference type="PANTHER" id="PTHR22872">
    <property type="entry name" value="BTK-BINDING PROTEIN-RELATED"/>
    <property type="match status" value="1"/>
</dbReference>
<dbReference type="Gene3D" id="2.130.10.30">
    <property type="entry name" value="Regulator of chromosome condensation 1/beta-lactamase-inhibitor protein II"/>
    <property type="match status" value="1"/>
</dbReference>
<dbReference type="Proteomes" id="UP000077051">
    <property type="component" value="Unassembled WGS sequence"/>
</dbReference>
<dbReference type="InterPro" id="IPR051625">
    <property type="entry name" value="Signaling_Regulatory_Domain"/>
</dbReference>
<feature type="non-terminal residue" evidence="3">
    <location>
        <position position="216"/>
    </location>
</feature>
<dbReference type="InterPro" id="IPR000408">
    <property type="entry name" value="Reg_chr_condens"/>
</dbReference>
<dbReference type="Pfam" id="PF13540">
    <property type="entry name" value="RCC1_2"/>
    <property type="match status" value="1"/>
</dbReference>